<evidence type="ECO:0000256" key="1">
    <source>
        <dbReference type="SAM" id="Phobius"/>
    </source>
</evidence>
<feature type="transmembrane region" description="Helical" evidence="1">
    <location>
        <begin position="25"/>
        <end position="46"/>
    </location>
</feature>
<dbReference type="InterPro" id="IPR024414">
    <property type="entry name" value="Uncharacterised_PrgI"/>
</dbReference>
<gene>
    <name evidence="2" type="ORF">SAMN05660649_04831</name>
</gene>
<accession>A0A1I2Z9E8</accession>
<dbReference type="STRING" id="341036.SAMN05660649_04831"/>
<dbReference type="OrthoDB" id="1809003at2"/>
<dbReference type="RefSeq" id="WP_092475469.1">
    <property type="nucleotide sequence ID" value="NZ_FOOX01000025.1"/>
</dbReference>
<keyword evidence="1" id="KW-0472">Membrane</keyword>
<reference evidence="3" key="1">
    <citation type="submission" date="2016-10" db="EMBL/GenBank/DDBJ databases">
        <authorList>
            <person name="Varghese N."/>
            <person name="Submissions S."/>
        </authorList>
    </citation>
    <scope>NUCLEOTIDE SEQUENCE [LARGE SCALE GENOMIC DNA]</scope>
    <source>
        <strain evidence="3">DSM 17038</strain>
    </source>
</reference>
<evidence type="ECO:0000313" key="2">
    <source>
        <dbReference type="EMBL" id="SFH34414.1"/>
    </source>
</evidence>
<dbReference type="Pfam" id="PF12666">
    <property type="entry name" value="PrgI"/>
    <property type="match status" value="1"/>
</dbReference>
<organism evidence="2 3">
    <name type="scientific">Desulfotruncus arcticus DSM 17038</name>
    <dbReference type="NCBI Taxonomy" id="1121424"/>
    <lineage>
        <taxon>Bacteria</taxon>
        <taxon>Bacillati</taxon>
        <taxon>Bacillota</taxon>
        <taxon>Clostridia</taxon>
        <taxon>Eubacteriales</taxon>
        <taxon>Desulfallaceae</taxon>
        <taxon>Desulfotruncus</taxon>
    </lineage>
</organism>
<name>A0A1I2Z9E8_9FIRM</name>
<evidence type="ECO:0000313" key="3">
    <source>
        <dbReference type="Proteomes" id="UP000199337"/>
    </source>
</evidence>
<proteinExistence type="predicted"/>
<sequence length="108" mass="12859">MKYYPVPFSAREETPFIFGLYVREMLWIGAGIIVGLVIALIIFVPIGAKLQYLILCLPVMIPFVGLSFYLARKRVKEDDRYETLDRHLIKKLKYKYRPHTYLNFRRED</sequence>
<dbReference type="EMBL" id="FOOX01000025">
    <property type="protein sequence ID" value="SFH34414.1"/>
    <property type="molecule type" value="Genomic_DNA"/>
</dbReference>
<keyword evidence="1" id="KW-0812">Transmembrane</keyword>
<keyword evidence="3" id="KW-1185">Reference proteome</keyword>
<protein>
    <submittedName>
        <fullName evidence="2">PrgI family protein</fullName>
    </submittedName>
</protein>
<keyword evidence="1" id="KW-1133">Transmembrane helix</keyword>
<dbReference type="AlphaFoldDB" id="A0A1I2Z9E8"/>
<feature type="transmembrane region" description="Helical" evidence="1">
    <location>
        <begin position="52"/>
        <end position="71"/>
    </location>
</feature>
<dbReference type="Proteomes" id="UP000199337">
    <property type="component" value="Unassembled WGS sequence"/>
</dbReference>